<proteinExistence type="predicted"/>
<comment type="caution">
    <text evidence="1">The sequence shown here is derived from an EMBL/GenBank/DDBJ whole genome shotgun (WGS) entry which is preliminary data.</text>
</comment>
<organism evidence="1 2">
    <name type="scientific">Anaerotruncus colihominis DSM 17241</name>
    <dbReference type="NCBI Taxonomy" id="445972"/>
    <lineage>
        <taxon>Bacteria</taxon>
        <taxon>Bacillati</taxon>
        <taxon>Bacillota</taxon>
        <taxon>Clostridia</taxon>
        <taxon>Eubacteriales</taxon>
        <taxon>Oscillospiraceae</taxon>
        <taxon>Anaerotruncus</taxon>
    </lineage>
</organism>
<reference evidence="1" key="1">
    <citation type="submission" date="2007-11" db="EMBL/GenBank/DDBJ databases">
        <authorList>
            <person name="Fulton L."/>
            <person name="Clifton S."/>
            <person name="Fulton B."/>
            <person name="Xu J."/>
            <person name="Minx P."/>
            <person name="Pepin K.H."/>
            <person name="Johnson M."/>
            <person name="Thiruvilangam P."/>
            <person name="Bhonagiri V."/>
            <person name="Nash W.E."/>
            <person name="Mardis E.R."/>
            <person name="Wilson R.K."/>
        </authorList>
    </citation>
    <scope>NUCLEOTIDE SEQUENCE [LARGE SCALE GENOMIC DNA]</scope>
    <source>
        <strain evidence="1">DSM 17241</strain>
    </source>
</reference>
<dbReference type="AlphaFoldDB" id="B0PHE8"/>
<protein>
    <submittedName>
        <fullName evidence="1">Uncharacterized protein</fullName>
    </submittedName>
</protein>
<name>B0PHE8_9FIRM</name>
<dbReference type="Proteomes" id="UP000003803">
    <property type="component" value="Unassembled WGS sequence"/>
</dbReference>
<evidence type="ECO:0000313" key="1">
    <source>
        <dbReference type="EMBL" id="EDS08916.1"/>
    </source>
</evidence>
<keyword evidence="2" id="KW-1185">Reference proteome</keyword>
<accession>B0PHE8</accession>
<dbReference type="EMBL" id="ABGD02000034">
    <property type="protein sequence ID" value="EDS08916.1"/>
    <property type="molecule type" value="Genomic_DNA"/>
</dbReference>
<gene>
    <name evidence="1" type="ORF">ANACOL_04241</name>
</gene>
<reference evidence="1" key="2">
    <citation type="submission" date="2013-09" db="EMBL/GenBank/DDBJ databases">
        <title>Draft genome sequence of Anaerotruncus colihominis(DSM 17241).</title>
        <authorList>
            <person name="Sudarsanam P."/>
            <person name="Ley R."/>
            <person name="Guruge J."/>
            <person name="Turnbaugh P.J."/>
            <person name="Mahowald M."/>
            <person name="Liep D."/>
            <person name="Gordon J."/>
        </authorList>
    </citation>
    <scope>NUCLEOTIDE SEQUENCE</scope>
    <source>
        <strain evidence="1">DSM 17241</strain>
    </source>
</reference>
<sequence length="42" mass="4722">MERAAWLPAPVKIILERKVTICPHPVPYICGDFRLLSCGAKK</sequence>
<evidence type="ECO:0000313" key="2">
    <source>
        <dbReference type="Proteomes" id="UP000003803"/>
    </source>
</evidence>
<dbReference type="HOGENOM" id="CLU_3246361_0_0_9"/>